<feature type="transmembrane region" description="Helical" evidence="1">
    <location>
        <begin position="12"/>
        <end position="32"/>
    </location>
</feature>
<accession>A0AAN0TA51</accession>
<keyword evidence="1" id="KW-0472">Membrane</keyword>
<keyword evidence="1" id="KW-1133">Transmembrane helix</keyword>
<name>A0AAN0TA51_HEYCO</name>
<gene>
    <name evidence="2" type="ORF">SB48_HM08orf06376</name>
</gene>
<protein>
    <submittedName>
        <fullName evidence="2">Uncharacterized protein</fullName>
    </submittedName>
</protein>
<keyword evidence="3" id="KW-1185">Reference proteome</keyword>
<dbReference type="Proteomes" id="UP000032024">
    <property type="component" value="Chromosome"/>
</dbReference>
<evidence type="ECO:0000313" key="2">
    <source>
        <dbReference type="EMBL" id="AJO24834.1"/>
    </source>
</evidence>
<proteinExistence type="predicted"/>
<dbReference type="AlphaFoldDB" id="A0AAN0TA51"/>
<evidence type="ECO:0000256" key="1">
    <source>
        <dbReference type="SAM" id="Phobius"/>
    </source>
</evidence>
<sequence>MQQATELRDFIYFIYFFSFTEGSQINLFTLYSQALYCRRYTRELPSIYRNCYFL</sequence>
<keyword evidence="1" id="KW-0812">Transmembrane</keyword>
<dbReference type="EMBL" id="CP010525">
    <property type="protein sequence ID" value="AJO24834.1"/>
    <property type="molecule type" value="Genomic_DNA"/>
</dbReference>
<evidence type="ECO:0000313" key="3">
    <source>
        <dbReference type="Proteomes" id="UP000032024"/>
    </source>
</evidence>
<organism evidence="2 3">
    <name type="scientific">Heyndrickxia coagulans</name>
    <name type="common">Weizmannia coagulans</name>
    <dbReference type="NCBI Taxonomy" id="1398"/>
    <lineage>
        <taxon>Bacteria</taxon>
        <taxon>Bacillati</taxon>
        <taxon>Bacillota</taxon>
        <taxon>Bacilli</taxon>
        <taxon>Bacillales</taxon>
        <taxon>Bacillaceae</taxon>
        <taxon>Heyndrickxia</taxon>
    </lineage>
</organism>
<reference evidence="3" key="1">
    <citation type="submission" date="2015-01" db="EMBL/GenBank/DDBJ databases">
        <title>Comparative genome analysis of Bacillus coagulans HM-08, Clostridium butyricum HM-68, Bacillus subtilis HM-66 and Bacillus paralicheniformis BL-09.</title>
        <authorList>
            <person name="Zhang H."/>
        </authorList>
    </citation>
    <scope>NUCLEOTIDE SEQUENCE [LARGE SCALE GENOMIC DNA]</scope>
    <source>
        <strain evidence="3">HM-08</strain>
    </source>
</reference>